<dbReference type="GeneID" id="26902578"/>
<dbReference type="RefSeq" id="XP_015662678.1">
    <property type="nucleotide sequence ID" value="XM_015799200.1"/>
</dbReference>
<feature type="region of interest" description="Disordered" evidence="6">
    <location>
        <begin position="821"/>
        <end position="847"/>
    </location>
</feature>
<evidence type="ECO:0000256" key="5">
    <source>
        <dbReference type="ARBA" id="ARBA00022840"/>
    </source>
</evidence>
<accession>A0A0M9G7W5</accession>
<dbReference type="OrthoDB" id="267514at2759"/>
<dbReference type="OMA" id="KEMREEP"/>
<feature type="compositionally biased region" description="Basic and acidic residues" evidence="6">
    <location>
        <begin position="31"/>
        <end position="44"/>
    </location>
</feature>
<proteinExistence type="inferred from homology"/>
<dbReference type="AlphaFoldDB" id="A0A0M9G7W5"/>
<feature type="region of interest" description="Disordered" evidence="6">
    <location>
        <begin position="211"/>
        <end position="230"/>
    </location>
</feature>
<dbReference type="EMBL" id="LGTL01000003">
    <property type="protein sequence ID" value="KPA84239.1"/>
    <property type="molecule type" value="Genomic_DNA"/>
</dbReference>
<name>A0A0M9G7W5_LEPPY</name>
<feature type="compositionally biased region" description="Polar residues" evidence="6">
    <location>
        <begin position="211"/>
        <end position="224"/>
    </location>
</feature>
<feature type="region of interest" description="Disordered" evidence="6">
    <location>
        <begin position="1"/>
        <end position="49"/>
    </location>
</feature>
<dbReference type="PANTHER" id="PTHR45800:SF11">
    <property type="entry name" value="PHOSPHATIDYLINOSITOL 3-KINASE-RELATED PROTEIN KINASE"/>
    <property type="match status" value="1"/>
</dbReference>
<dbReference type="GO" id="GO:0005524">
    <property type="term" value="F:ATP binding"/>
    <property type="evidence" value="ECO:0007669"/>
    <property type="project" value="UniProtKB-KW"/>
</dbReference>
<feature type="compositionally biased region" description="Acidic residues" evidence="6">
    <location>
        <begin position="116"/>
        <end position="130"/>
    </location>
</feature>
<keyword evidence="3" id="KW-0547">Nucleotide-binding</keyword>
<evidence type="ECO:0000313" key="8">
    <source>
        <dbReference type="EMBL" id="KPA84239.1"/>
    </source>
</evidence>
<dbReference type="InterPro" id="IPR044571">
    <property type="entry name" value="P4KG1-8"/>
</dbReference>
<keyword evidence="9" id="KW-1185">Reference proteome</keyword>
<feature type="region of interest" description="Disordered" evidence="6">
    <location>
        <begin position="576"/>
        <end position="607"/>
    </location>
</feature>
<sequence length="975" mass="104038">MRRTSSTVVFSAAMPPTSRVASSVSASSGEDEVKNTRPGEKGTEVTEDFLANEAVQPRLFELPRCSYRSSPMELVLADRRSGHVKTDGSSESGQLNNTDFPLSYSSRGLGSTTYTDDGDDFDAAEDDGNVGDDVTHEAAVTPRAARAKSSSGQRPTSSMATSATVTAMAAAMPPQTHADAAVFYRPCSSLASPPPSWSAMRKLRRASAPNTLTGLRNGTVSASSDELRGSDRCRLSSNSYNNNNNEVNSCRRPTSTVATSAGFVSSSFGAARPESTTLRLATREGESIQTSNRHRHCREGGYWTLAPRLRGVNEILLSTGDSRLFREAVEALHVWRTALQLDLHRNSAGGTYMVRLAATDPSSPAFESVGSPREVRCVFKPRDEEIGQDTNPHGNCESDRTEAFAPGSGSRREVLAYRLDHAHNAGVPPTIEVASNYAAGVPCRAASHGSEATAGARSGLLGDATITLAATPAGLSDLSTRTLGTVHGGADGAVRGGVHELHRAHHTADVDQNYHDNRSSGAVTIPQIGSLQMFIPGCQEAADVLPGRFDTDEVHALAIFDIRTLNGDRHGGNVLVQNYRSSSSSGRDRWNARSRSRGTSQKRSEPIPHLVPIDHSYICPSGYADPDYEWLSWPQTKKPFSPSNLRYIAALDAVADAELVRSALLAHSNAVPYGNNGGADPFDVSAYTLVRADGDVDPAWATSFMRRSECTSAQERGVAHDAYFCRPNASCPAMSPLQGLCCDSFNELTIYSPVRRPNHGGNGNSHCAAAAAAADDFDAKQGFSPTALPGHRDDDAGAWDQWEIATTQLLDVCDGVAHPRDDGRAAEEDDAGAHWGTKRSSCPMRTPPMSTSPTISFPAYGGGVVEAHQTEAVNAVTYDSGAADAAAEVVRCTTRLLQIAALEFHMTAYEIGSLCRRPRVAQASFLEEVMEEARDEFSWEVAPPSFDLLVRQRLAAAGSDAAAAAALTERQTCGA</sequence>
<feature type="compositionally biased region" description="Polar residues" evidence="6">
    <location>
        <begin position="576"/>
        <end position="585"/>
    </location>
</feature>
<feature type="compositionally biased region" description="Polar residues" evidence="6">
    <location>
        <begin position="89"/>
        <end position="115"/>
    </location>
</feature>
<organism evidence="8 9">
    <name type="scientific">Leptomonas pyrrhocoris</name>
    <name type="common">Firebug parasite</name>
    <dbReference type="NCBI Taxonomy" id="157538"/>
    <lineage>
        <taxon>Eukaryota</taxon>
        <taxon>Discoba</taxon>
        <taxon>Euglenozoa</taxon>
        <taxon>Kinetoplastea</taxon>
        <taxon>Metakinetoplastina</taxon>
        <taxon>Trypanosomatida</taxon>
        <taxon>Trypanosomatidae</taxon>
        <taxon>Leishmaniinae</taxon>
        <taxon>Leptomonas</taxon>
    </lineage>
</organism>
<dbReference type="Pfam" id="PF00454">
    <property type="entry name" value="PI3_PI4_kinase"/>
    <property type="match status" value="1"/>
</dbReference>
<feature type="region of interest" description="Disordered" evidence="6">
    <location>
        <begin position="80"/>
        <end position="161"/>
    </location>
</feature>
<dbReference type="VEuPathDB" id="TriTrypDB:LpyrH10_03_4340"/>
<feature type="region of interest" description="Disordered" evidence="6">
    <location>
        <begin position="384"/>
        <end position="407"/>
    </location>
</feature>
<evidence type="ECO:0000256" key="4">
    <source>
        <dbReference type="ARBA" id="ARBA00022777"/>
    </source>
</evidence>
<gene>
    <name evidence="8" type="ORF">ABB37_02283</name>
</gene>
<dbReference type="Proteomes" id="UP000037923">
    <property type="component" value="Unassembled WGS sequence"/>
</dbReference>
<dbReference type="InterPro" id="IPR000403">
    <property type="entry name" value="PI3/4_kinase_cat_dom"/>
</dbReference>
<evidence type="ECO:0000256" key="3">
    <source>
        <dbReference type="ARBA" id="ARBA00022741"/>
    </source>
</evidence>
<protein>
    <recommendedName>
        <fullName evidence="7">PI3K/PI4K catalytic domain-containing protein</fullName>
    </recommendedName>
</protein>
<keyword evidence="5" id="KW-0067">ATP-binding</keyword>
<feature type="domain" description="PI3K/PI4K catalytic" evidence="7">
    <location>
        <begin position="378"/>
        <end position="664"/>
    </location>
</feature>
<dbReference type="PANTHER" id="PTHR45800">
    <property type="entry name" value="PHOSPHATIDYLINOSITOL 4-KINASE GAMMA"/>
    <property type="match status" value="1"/>
</dbReference>
<dbReference type="GO" id="GO:0016301">
    <property type="term" value="F:kinase activity"/>
    <property type="evidence" value="ECO:0007669"/>
    <property type="project" value="UniProtKB-KW"/>
</dbReference>
<keyword evidence="2" id="KW-0808">Transferase</keyword>
<evidence type="ECO:0000259" key="7">
    <source>
        <dbReference type="Pfam" id="PF00454"/>
    </source>
</evidence>
<keyword evidence="4" id="KW-0418">Kinase</keyword>
<evidence type="ECO:0000256" key="2">
    <source>
        <dbReference type="ARBA" id="ARBA00022679"/>
    </source>
</evidence>
<evidence type="ECO:0000256" key="1">
    <source>
        <dbReference type="ARBA" id="ARBA00008941"/>
    </source>
</evidence>
<feature type="compositionally biased region" description="Low complexity" evidence="6">
    <location>
        <begin position="18"/>
        <end position="28"/>
    </location>
</feature>
<comment type="caution">
    <text evidence="8">The sequence shown here is derived from an EMBL/GenBank/DDBJ whole genome shotgun (WGS) entry which is preliminary data.</text>
</comment>
<evidence type="ECO:0000313" key="9">
    <source>
        <dbReference type="Proteomes" id="UP000037923"/>
    </source>
</evidence>
<reference evidence="8 9" key="1">
    <citation type="submission" date="2015-07" db="EMBL/GenBank/DDBJ databases">
        <title>High-quality genome of monoxenous trypanosomatid Leptomonas pyrrhocoris.</title>
        <authorList>
            <person name="Flegontov P."/>
            <person name="Butenko A."/>
            <person name="Firsov S."/>
            <person name="Vlcek C."/>
            <person name="Logacheva M.D."/>
            <person name="Field M."/>
            <person name="Filatov D."/>
            <person name="Flegontova O."/>
            <person name="Gerasimov E."/>
            <person name="Jackson A.P."/>
            <person name="Kelly S."/>
            <person name="Opperdoes F."/>
            <person name="O'Reilly A."/>
            <person name="Votypka J."/>
            <person name="Yurchenko V."/>
            <person name="Lukes J."/>
        </authorList>
    </citation>
    <scope>NUCLEOTIDE SEQUENCE [LARGE SCALE GENOMIC DNA]</scope>
    <source>
        <strain evidence="8">H10</strain>
    </source>
</reference>
<evidence type="ECO:0000256" key="6">
    <source>
        <dbReference type="SAM" id="MobiDB-lite"/>
    </source>
</evidence>
<comment type="similarity">
    <text evidence="1">Belongs to the PI3/PI4-kinase family. Type II PI4K subfamily.</text>
</comment>